<proteinExistence type="predicted"/>
<accession>A0A835KMF1</accession>
<evidence type="ECO:0000313" key="1">
    <source>
        <dbReference type="EMBL" id="KAF8746379.1"/>
    </source>
</evidence>
<gene>
    <name evidence="1" type="ORF">HU200_013396</name>
</gene>
<dbReference type="EMBL" id="JACEFO010001214">
    <property type="protein sequence ID" value="KAF8746379.1"/>
    <property type="molecule type" value="Genomic_DNA"/>
</dbReference>
<keyword evidence="2" id="KW-1185">Reference proteome</keyword>
<comment type="caution">
    <text evidence="1">The sequence shown here is derived from an EMBL/GenBank/DDBJ whole genome shotgun (WGS) entry which is preliminary data.</text>
</comment>
<dbReference type="Proteomes" id="UP000636709">
    <property type="component" value="Unassembled WGS sequence"/>
</dbReference>
<protein>
    <submittedName>
        <fullName evidence="1">Uncharacterized protein</fullName>
    </submittedName>
</protein>
<evidence type="ECO:0000313" key="2">
    <source>
        <dbReference type="Proteomes" id="UP000636709"/>
    </source>
</evidence>
<name>A0A835KMF1_9POAL</name>
<reference evidence="1" key="1">
    <citation type="submission" date="2020-07" db="EMBL/GenBank/DDBJ databases">
        <title>Genome sequence and genetic diversity analysis of an under-domesticated orphan crop, white fonio (Digitaria exilis).</title>
        <authorList>
            <person name="Bennetzen J.L."/>
            <person name="Chen S."/>
            <person name="Ma X."/>
            <person name="Wang X."/>
            <person name="Yssel A.E.J."/>
            <person name="Chaluvadi S.R."/>
            <person name="Johnson M."/>
            <person name="Gangashetty P."/>
            <person name="Hamidou F."/>
            <person name="Sanogo M.D."/>
            <person name="Zwaenepoel A."/>
            <person name="Wallace J."/>
            <person name="Van De Peer Y."/>
            <person name="Van Deynze A."/>
        </authorList>
    </citation>
    <scope>NUCLEOTIDE SEQUENCE</scope>
    <source>
        <tissue evidence="1">Leaves</tissue>
    </source>
</reference>
<sequence length="101" mass="11505">MSMDRQRNRFPLRTDCVATHRNRLVVGTGCVEGLINAAARRILLSVEELLRRSLFQLLLLKLGLFQPLLNSTSLLLPLRRRSATFTDFPLLTTPWELADDA</sequence>
<organism evidence="1 2">
    <name type="scientific">Digitaria exilis</name>
    <dbReference type="NCBI Taxonomy" id="1010633"/>
    <lineage>
        <taxon>Eukaryota</taxon>
        <taxon>Viridiplantae</taxon>
        <taxon>Streptophyta</taxon>
        <taxon>Embryophyta</taxon>
        <taxon>Tracheophyta</taxon>
        <taxon>Spermatophyta</taxon>
        <taxon>Magnoliopsida</taxon>
        <taxon>Liliopsida</taxon>
        <taxon>Poales</taxon>
        <taxon>Poaceae</taxon>
        <taxon>PACMAD clade</taxon>
        <taxon>Panicoideae</taxon>
        <taxon>Panicodae</taxon>
        <taxon>Paniceae</taxon>
        <taxon>Anthephorinae</taxon>
        <taxon>Digitaria</taxon>
    </lineage>
</organism>
<dbReference type="AlphaFoldDB" id="A0A835KMF1"/>